<sequence length="167" mass="19610">MDLWNHLSHLFEKDDGSLPDIFVENISEQEQEKIYSWIMSISKPYGNPIVWSNKENRDIQIADIESPVRQFVDGNIESFRFELEGLKIEGILIPQLTICVNLNEVEFDYRMGKEWGQKELKALFVFLSEIKQIAENAKILQADEGRYENPNNEFTEAFETYYAEYIS</sequence>
<organism evidence="1">
    <name type="scientific">hydrothermal vent metagenome</name>
    <dbReference type="NCBI Taxonomy" id="652676"/>
    <lineage>
        <taxon>unclassified sequences</taxon>
        <taxon>metagenomes</taxon>
        <taxon>ecological metagenomes</taxon>
    </lineage>
</organism>
<dbReference type="AlphaFoldDB" id="A0A3B0X8R8"/>
<name>A0A3B0X8R8_9ZZZZ</name>
<evidence type="ECO:0000313" key="1">
    <source>
        <dbReference type="EMBL" id="VAW59317.1"/>
    </source>
</evidence>
<dbReference type="EMBL" id="UOFG01000075">
    <property type="protein sequence ID" value="VAW59317.1"/>
    <property type="molecule type" value="Genomic_DNA"/>
</dbReference>
<reference evidence="1" key="1">
    <citation type="submission" date="2018-06" db="EMBL/GenBank/DDBJ databases">
        <authorList>
            <person name="Zhirakovskaya E."/>
        </authorList>
    </citation>
    <scope>NUCLEOTIDE SEQUENCE</scope>
</reference>
<accession>A0A3B0X8R8</accession>
<protein>
    <submittedName>
        <fullName evidence="1">Uncharacterized protein</fullName>
    </submittedName>
</protein>
<proteinExistence type="predicted"/>
<gene>
    <name evidence="1" type="ORF">MNBD_GAMMA11-1417</name>
</gene>